<keyword evidence="1" id="KW-0812">Transmembrane</keyword>
<feature type="transmembrane region" description="Helical" evidence="1">
    <location>
        <begin position="257"/>
        <end position="278"/>
    </location>
</feature>
<feature type="transmembrane region" description="Helical" evidence="1">
    <location>
        <begin position="329"/>
        <end position="350"/>
    </location>
</feature>
<keyword evidence="1" id="KW-0472">Membrane</keyword>
<feature type="transmembrane region" description="Helical" evidence="1">
    <location>
        <begin position="142"/>
        <end position="161"/>
    </location>
</feature>
<dbReference type="EMBL" id="CAJNOB010000001">
    <property type="protein sequence ID" value="CAF0689621.1"/>
    <property type="molecule type" value="Genomic_DNA"/>
</dbReference>
<comment type="caution">
    <text evidence="2">The sequence shown here is derived from an EMBL/GenBank/DDBJ whole genome shotgun (WGS) entry which is preliminary data.</text>
</comment>
<keyword evidence="1" id="KW-1133">Transmembrane helix</keyword>
<evidence type="ECO:0000313" key="3">
    <source>
        <dbReference type="Proteomes" id="UP000663859"/>
    </source>
</evidence>
<dbReference type="Proteomes" id="UP000663859">
    <property type="component" value="Unassembled WGS sequence"/>
</dbReference>
<dbReference type="PANTHER" id="PTHR43044">
    <property type="match status" value="1"/>
</dbReference>
<dbReference type="AlphaFoldDB" id="A0A8J2BKE7"/>
<dbReference type="PANTHER" id="PTHR43044:SF1">
    <property type="entry name" value="QUINOL:CYTOCHROME C OXIDOREDUCTASE QUINONE-BINDING SUBUNIT 2"/>
    <property type="match status" value="1"/>
</dbReference>
<feature type="transmembrane region" description="Helical" evidence="1">
    <location>
        <begin position="182"/>
        <end position="202"/>
    </location>
</feature>
<dbReference type="RefSeq" id="WP_174581730.1">
    <property type="nucleotide sequence ID" value="NZ_CAJNOB010000001.1"/>
</dbReference>
<evidence type="ECO:0000313" key="2">
    <source>
        <dbReference type="EMBL" id="CAF0689621.1"/>
    </source>
</evidence>
<feature type="transmembrane region" description="Helical" evidence="1">
    <location>
        <begin position="91"/>
        <end position="111"/>
    </location>
</feature>
<gene>
    <name evidence="2" type="ORF">MPNT_10284</name>
</gene>
<proteinExistence type="predicted"/>
<feature type="transmembrane region" description="Helical" evidence="1">
    <location>
        <begin position="49"/>
        <end position="71"/>
    </location>
</feature>
<sequence>MKREGSFSEGPQRVDPAEVRGVSRVCLGVGTFLLGVSALGSFWDPKQFVFSWHFAFSFYYTLCLGAFFWLLVHHATRSSWGTLLRRQLENVVALFPWVAVLFVPVFLDVWMGHNLYEWSDPAQVAKSFLWKARLAYLNPGFFSLRALGYLLFFVLASRYLCHQSLEQDRTGDPRVTLRLSSISCLLAPFFAGVTTFSAFDWWMSLEERWASTMWGVYLLALSLPAAMALWIGMILGLRARGYLGWVTQEHFHAMGKLLFAFIIFWAYIAFAQYFLVWYGNLPEETGFFIRRNHGSWQAVSVLLVYGNFGLTFVWLLTQGAKKDPRRLGIAAIWVVAMHVVEIYWIVMPVLHPEGPRVHWMDVTLWAGMGAVLVGFLLRTIAANPLYPLRDPLVEESVHLRN</sequence>
<name>A0A8J2BKE7_9BACT</name>
<keyword evidence="3" id="KW-1185">Reference proteome</keyword>
<feature type="transmembrane region" description="Helical" evidence="1">
    <location>
        <begin position="362"/>
        <end position="381"/>
    </location>
</feature>
<feature type="transmembrane region" description="Helical" evidence="1">
    <location>
        <begin position="298"/>
        <end position="317"/>
    </location>
</feature>
<organism evidence="2 3">
    <name type="scientific">Candidatus Methylacidithermus pantelleriae</name>
    <dbReference type="NCBI Taxonomy" id="2744239"/>
    <lineage>
        <taxon>Bacteria</taxon>
        <taxon>Pseudomonadati</taxon>
        <taxon>Verrucomicrobiota</taxon>
        <taxon>Methylacidiphilae</taxon>
        <taxon>Methylacidiphilales</taxon>
        <taxon>Methylacidiphilaceae</taxon>
        <taxon>Candidatus Methylacidithermus</taxon>
    </lineage>
</organism>
<accession>A0A8J2BKE7</accession>
<protein>
    <submittedName>
        <fullName evidence="2">Quinol:cytochrome c oxidoreductase quinone-binding subunit 2</fullName>
    </submittedName>
</protein>
<evidence type="ECO:0000256" key="1">
    <source>
        <dbReference type="SAM" id="Phobius"/>
    </source>
</evidence>
<reference evidence="2" key="1">
    <citation type="submission" date="2021-02" db="EMBL/GenBank/DDBJ databases">
        <authorList>
            <person name="Cremers G."/>
            <person name="Picone N."/>
        </authorList>
    </citation>
    <scope>NUCLEOTIDE SEQUENCE</scope>
    <source>
        <strain evidence="2">PQ17</strain>
    </source>
</reference>
<feature type="transmembrane region" description="Helical" evidence="1">
    <location>
        <begin position="21"/>
        <end position="43"/>
    </location>
</feature>
<feature type="transmembrane region" description="Helical" evidence="1">
    <location>
        <begin position="214"/>
        <end position="237"/>
    </location>
</feature>